<feature type="compositionally biased region" description="Basic and acidic residues" evidence="1">
    <location>
        <begin position="219"/>
        <end position="231"/>
    </location>
</feature>
<dbReference type="EMBL" id="JADWDJ010000023">
    <property type="protein sequence ID" value="KAG5262214.1"/>
    <property type="molecule type" value="Genomic_DNA"/>
</dbReference>
<evidence type="ECO:0000313" key="2">
    <source>
        <dbReference type="EMBL" id="KAG5262214.1"/>
    </source>
</evidence>
<sequence>MDSPGCFMAALRATFASIRRRIQERGVRQRQRNYRVSKIQTIEKVEQKRDRRLNKRVTPEVLQPSAHTPKRDPRRARLVASGWRPRQENGEALKSQAQEKMDTTLQAFQGRRKPLRVQRRAPQVQVKNRGDTNVNPLSCIALAGKKACSQRWQDVVLEGILVSQDNIGKSCVPLNGKKACSQRWQAMVLENLRLAGQEELPVPLDTSTDSTSSVLGEGGNDHQTEEVKAEDQEQPGARGGDLLDQAETHRDTFSPRWLEPIWLGPEWAKRKMPLFSAVGQ</sequence>
<gene>
    <name evidence="2" type="ORF">AALO_G00293460</name>
</gene>
<dbReference type="Proteomes" id="UP000823561">
    <property type="component" value="Chromosome 23"/>
</dbReference>
<reference evidence="2" key="1">
    <citation type="submission" date="2020-10" db="EMBL/GenBank/DDBJ databases">
        <title>Chromosome-scale genome assembly of the Allis shad, Alosa alosa.</title>
        <authorList>
            <person name="Margot Z."/>
            <person name="Christophe K."/>
            <person name="Cabau C."/>
            <person name="Louis A."/>
            <person name="Berthelot C."/>
            <person name="Parey E."/>
            <person name="Roest Crollius H."/>
            <person name="Montfort J."/>
            <person name="Robinson-Rechavi M."/>
            <person name="Bucao C."/>
            <person name="Bouchez O."/>
            <person name="Gislard M."/>
            <person name="Lluch J."/>
            <person name="Milhes M."/>
            <person name="Lampietro C."/>
            <person name="Lopez Roques C."/>
            <person name="Donnadieu C."/>
            <person name="Braasch I."/>
            <person name="Desvignes T."/>
            <person name="Postlethwait J."/>
            <person name="Bobe J."/>
            <person name="Guiguen Y."/>
        </authorList>
    </citation>
    <scope>NUCLEOTIDE SEQUENCE</scope>
    <source>
        <strain evidence="2">M-15738</strain>
        <tissue evidence="2">Blood</tissue>
    </source>
</reference>
<keyword evidence="3" id="KW-1185">Reference proteome</keyword>
<proteinExistence type="predicted"/>
<feature type="region of interest" description="Disordered" evidence="1">
    <location>
        <begin position="200"/>
        <end position="255"/>
    </location>
</feature>
<name>A0AAV6FHD8_9TELE</name>
<evidence type="ECO:0000313" key="3">
    <source>
        <dbReference type="Proteomes" id="UP000823561"/>
    </source>
</evidence>
<dbReference type="AlphaFoldDB" id="A0AAV6FHD8"/>
<organism evidence="2 3">
    <name type="scientific">Alosa alosa</name>
    <name type="common">allis shad</name>
    <dbReference type="NCBI Taxonomy" id="278164"/>
    <lineage>
        <taxon>Eukaryota</taxon>
        <taxon>Metazoa</taxon>
        <taxon>Chordata</taxon>
        <taxon>Craniata</taxon>
        <taxon>Vertebrata</taxon>
        <taxon>Euteleostomi</taxon>
        <taxon>Actinopterygii</taxon>
        <taxon>Neopterygii</taxon>
        <taxon>Teleostei</taxon>
        <taxon>Clupei</taxon>
        <taxon>Clupeiformes</taxon>
        <taxon>Clupeoidei</taxon>
        <taxon>Clupeidae</taxon>
        <taxon>Alosa</taxon>
    </lineage>
</organism>
<accession>A0AAV6FHD8</accession>
<feature type="region of interest" description="Disordered" evidence="1">
    <location>
        <begin position="47"/>
        <end position="75"/>
    </location>
</feature>
<protein>
    <submittedName>
        <fullName evidence="2">Uncharacterized protein</fullName>
    </submittedName>
</protein>
<comment type="caution">
    <text evidence="2">The sequence shown here is derived from an EMBL/GenBank/DDBJ whole genome shotgun (WGS) entry which is preliminary data.</text>
</comment>
<evidence type="ECO:0000256" key="1">
    <source>
        <dbReference type="SAM" id="MobiDB-lite"/>
    </source>
</evidence>